<dbReference type="SUPFAM" id="SSF46785">
    <property type="entry name" value="Winged helix' DNA-binding domain"/>
    <property type="match status" value="1"/>
</dbReference>
<dbReference type="EMBL" id="QMWP01000046">
    <property type="protein sequence ID" value="RLG70598.1"/>
    <property type="molecule type" value="Genomic_DNA"/>
</dbReference>
<evidence type="ECO:0000313" key="2">
    <source>
        <dbReference type="EMBL" id="RLG70598.1"/>
    </source>
</evidence>
<dbReference type="Gene3D" id="1.10.10.10">
    <property type="entry name" value="Winged helix-like DNA-binding domain superfamily/Winged helix DNA-binding domain"/>
    <property type="match status" value="1"/>
</dbReference>
<sequence length="238" mass="27742">MKILNFLKELGLTEYEAKVLTAMLNLKKATAIKISSEARIPKTRVYDILDSLVEKKLVLRLAGKPKSYQIVSPEAVFNTLLEEKRKKLQMLSEEAKRILKTLSKPLVDRERVIKLKNRDEFYQILAEEFKKAKQSIIGFAGLEKGYEKILPTLKDFKDKNIDIRLLYHTQHMPTLREFQKSGIKMKTISTKLEGFLIDDSTVIMPLNDFSQESDEYHIGIWNNSPIAKVLKHYFEKHW</sequence>
<dbReference type="Pfam" id="PF01978">
    <property type="entry name" value="TrmB"/>
    <property type="match status" value="1"/>
</dbReference>
<protein>
    <recommendedName>
        <fullName evidence="1">Transcription regulator TrmB N-terminal domain-containing protein</fullName>
    </recommendedName>
</protein>
<dbReference type="AlphaFoldDB" id="A0A497JI68"/>
<accession>A0A497JI68</accession>
<name>A0A497JI68_9ARCH</name>
<dbReference type="InterPro" id="IPR051797">
    <property type="entry name" value="TrmB-like"/>
</dbReference>
<dbReference type="PANTHER" id="PTHR34293:SF1">
    <property type="entry name" value="HTH-TYPE TRANSCRIPTIONAL REGULATOR TRMBL2"/>
    <property type="match status" value="1"/>
</dbReference>
<proteinExistence type="predicted"/>
<gene>
    <name evidence="2" type="ORF">DRO04_01600</name>
</gene>
<organism evidence="2 3">
    <name type="scientific">Candidatus Iainarchaeum sp</name>
    <dbReference type="NCBI Taxonomy" id="3101447"/>
    <lineage>
        <taxon>Archaea</taxon>
        <taxon>Candidatus Iainarchaeota</taxon>
        <taxon>Candidatus Iainarchaeia</taxon>
        <taxon>Candidatus Iainarchaeales</taxon>
        <taxon>Candidatus Iainarchaeaceae</taxon>
        <taxon>Candidatus Iainarchaeum</taxon>
    </lineage>
</organism>
<dbReference type="PANTHER" id="PTHR34293">
    <property type="entry name" value="HTH-TYPE TRANSCRIPTIONAL REGULATOR TRMBL2"/>
    <property type="match status" value="1"/>
</dbReference>
<dbReference type="InterPro" id="IPR036390">
    <property type="entry name" value="WH_DNA-bd_sf"/>
</dbReference>
<feature type="domain" description="Transcription regulator TrmB N-terminal" evidence="1">
    <location>
        <begin position="7"/>
        <end position="74"/>
    </location>
</feature>
<dbReference type="InterPro" id="IPR036388">
    <property type="entry name" value="WH-like_DNA-bd_sf"/>
</dbReference>
<evidence type="ECO:0000313" key="3">
    <source>
        <dbReference type="Proteomes" id="UP000278031"/>
    </source>
</evidence>
<comment type="caution">
    <text evidence="2">The sequence shown here is derived from an EMBL/GenBank/DDBJ whole genome shotgun (WGS) entry which is preliminary data.</text>
</comment>
<dbReference type="Proteomes" id="UP000278031">
    <property type="component" value="Unassembled WGS sequence"/>
</dbReference>
<evidence type="ECO:0000259" key="1">
    <source>
        <dbReference type="Pfam" id="PF01978"/>
    </source>
</evidence>
<reference evidence="2 3" key="1">
    <citation type="submission" date="2018-06" db="EMBL/GenBank/DDBJ databases">
        <title>Extensive metabolic versatility and redundancy in microbially diverse, dynamic hydrothermal sediments.</title>
        <authorList>
            <person name="Dombrowski N."/>
            <person name="Teske A."/>
            <person name="Baker B.J."/>
        </authorList>
    </citation>
    <scope>NUCLEOTIDE SEQUENCE [LARGE SCALE GENOMIC DNA]</scope>
    <source>
        <strain evidence="2">B51_G17</strain>
    </source>
</reference>
<dbReference type="InterPro" id="IPR002831">
    <property type="entry name" value="Tscrpt_reg_TrmB_N"/>
</dbReference>